<dbReference type="GO" id="GO:0042765">
    <property type="term" value="C:GPI-anchor transamidase complex"/>
    <property type="evidence" value="ECO:0007669"/>
    <property type="project" value="InterPro"/>
</dbReference>
<dbReference type="GO" id="GO:0006506">
    <property type="term" value="P:GPI anchor biosynthetic process"/>
    <property type="evidence" value="ECO:0007669"/>
    <property type="project" value="UniProtKB-UniPathway"/>
</dbReference>
<evidence type="ECO:0000256" key="10">
    <source>
        <dbReference type="SAM" id="Phobius"/>
    </source>
</evidence>
<organism evidence="11 12">
    <name type="scientific">Thraustotheca clavata</name>
    <dbReference type="NCBI Taxonomy" id="74557"/>
    <lineage>
        <taxon>Eukaryota</taxon>
        <taxon>Sar</taxon>
        <taxon>Stramenopiles</taxon>
        <taxon>Oomycota</taxon>
        <taxon>Saprolegniomycetes</taxon>
        <taxon>Saprolegniales</taxon>
        <taxon>Achlyaceae</taxon>
        <taxon>Thraustotheca</taxon>
    </lineage>
</organism>
<dbReference type="STRING" id="74557.A0A1V9Y5J6"/>
<dbReference type="PANTHER" id="PTHR21072:SF13">
    <property type="entry name" value="GPI TRANSAMIDASE COMPONENT PIG-S"/>
    <property type="match status" value="1"/>
</dbReference>
<name>A0A1V9Y5J6_9STRA</name>
<dbReference type="Proteomes" id="UP000243217">
    <property type="component" value="Unassembled WGS sequence"/>
</dbReference>
<proteinExistence type="inferred from homology"/>
<dbReference type="UniPathway" id="UPA00196"/>
<evidence type="ECO:0000256" key="8">
    <source>
        <dbReference type="ARBA" id="ARBA00023136"/>
    </source>
</evidence>
<comment type="subcellular location">
    <subcellularLocation>
        <location evidence="1">Endoplasmic reticulum membrane</location>
        <topology evidence="1">Multi-pass membrane protein</topology>
    </subcellularLocation>
</comment>
<reference evidence="11 12" key="1">
    <citation type="journal article" date="2014" name="Genome Biol. Evol.">
        <title>The secreted proteins of Achlya hypogyna and Thraustotheca clavata identify the ancestral oomycete secretome and reveal gene acquisitions by horizontal gene transfer.</title>
        <authorList>
            <person name="Misner I."/>
            <person name="Blouin N."/>
            <person name="Leonard G."/>
            <person name="Richards T.A."/>
            <person name="Lane C.E."/>
        </authorList>
    </citation>
    <scope>NUCLEOTIDE SEQUENCE [LARGE SCALE GENOMIC DNA]</scope>
    <source>
        <strain evidence="11 12">ATCC 34112</strain>
    </source>
</reference>
<feature type="transmembrane region" description="Helical" evidence="10">
    <location>
        <begin position="458"/>
        <end position="477"/>
    </location>
</feature>
<evidence type="ECO:0000256" key="2">
    <source>
        <dbReference type="ARBA" id="ARBA00004687"/>
    </source>
</evidence>
<keyword evidence="6" id="KW-0256">Endoplasmic reticulum</keyword>
<evidence type="ECO:0000256" key="6">
    <source>
        <dbReference type="ARBA" id="ARBA00022824"/>
    </source>
</evidence>
<comment type="similarity">
    <text evidence="3">Belongs to the PIGS family.</text>
</comment>
<comment type="pathway">
    <text evidence="2">Glycolipid biosynthesis; glycosylphosphatidylinositol-anchor biosynthesis.</text>
</comment>
<accession>A0A1V9Y5J6</accession>
<dbReference type="Pfam" id="PF10510">
    <property type="entry name" value="PIG-S"/>
    <property type="match status" value="1"/>
</dbReference>
<protein>
    <recommendedName>
        <fullName evidence="13">GPI transamidase component PIG-S</fullName>
    </recommendedName>
</protein>
<dbReference type="GO" id="GO:0016255">
    <property type="term" value="P:attachment of GPI anchor to protein"/>
    <property type="evidence" value="ECO:0007669"/>
    <property type="project" value="InterPro"/>
</dbReference>
<evidence type="ECO:0000256" key="7">
    <source>
        <dbReference type="ARBA" id="ARBA00022989"/>
    </source>
</evidence>
<dbReference type="InterPro" id="IPR019540">
    <property type="entry name" value="PtdIno-glycan_biosynth_class_S"/>
</dbReference>
<keyword evidence="8 10" id="KW-0472">Membrane</keyword>
<evidence type="ECO:0008006" key="13">
    <source>
        <dbReference type="Google" id="ProtNLM"/>
    </source>
</evidence>
<evidence type="ECO:0000256" key="9">
    <source>
        <dbReference type="ARBA" id="ARBA00023180"/>
    </source>
</evidence>
<sequence>MAGTRLMLLLSMLVPLLLLIAPFAYRLTLVPRAPLPLNAIAALDVAALDTALSSKLSNSQYLTLWSSSPTTFDVLSSVQKHSALFSIGANENLDAALLNLVQKEGLQDTFVVFLLCTTNEIAPVTLGIHRHGWTEACSLTKQVQEEIYQIISSMKNVPSIRTTLKYRWSFTFMNELPGMENNYVWENQMKLQALEYIEPLVDLLTPLAKFTVESEMVHYAALAKTYHYDDESKEYYVTADDLQQFKSANDYATVSLLDDREQLIHFMAALPSSSHSPLVVRTKSKSKESSQSFIIPGYGGIAILDPSSEPREQIHKMMEVAVAQLRHFLGLHSKPISTSSITQLPAKYSGMALWERDILARFWLEKHWHSTLSALTSIGKLVNDMPQIIVLPRIQTQVNKAIKLIENTTSAIDTPSSLSALNTLSMLKDLREAVDVIESAYYDSTMVAQLYFPEEHIYAVYLPLILPLVLPFGFGLVREVKRYKKKQASK</sequence>
<evidence type="ECO:0000256" key="4">
    <source>
        <dbReference type="ARBA" id="ARBA00022502"/>
    </source>
</evidence>
<dbReference type="OrthoDB" id="28748at2759"/>
<dbReference type="AlphaFoldDB" id="A0A1V9Y5J6"/>
<evidence type="ECO:0000256" key="3">
    <source>
        <dbReference type="ARBA" id="ARBA00005316"/>
    </source>
</evidence>
<comment type="caution">
    <text evidence="11">The sequence shown here is derived from an EMBL/GenBank/DDBJ whole genome shotgun (WGS) entry which is preliminary data.</text>
</comment>
<keyword evidence="9" id="KW-0325">Glycoprotein</keyword>
<dbReference type="EMBL" id="JNBS01005089">
    <property type="protein sequence ID" value="OQR80991.1"/>
    <property type="molecule type" value="Genomic_DNA"/>
</dbReference>
<keyword evidence="12" id="KW-1185">Reference proteome</keyword>
<keyword evidence="7 10" id="KW-1133">Transmembrane helix</keyword>
<evidence type="ECO:0000313" key="12">
    <source>
        <dbReference type="Proteomes" id="UP000243217"/>
    </source>
</evidence>
<keyword evidence="4" id="KW-0337">GPI-anchor biosynthesis</keyword>
<keyword evidence="5 10" id="KW-0812">Transmembrane</keyword>
<gene>
    <name evidence="11" type="ORF">THRCLA_11899</name>
</gene>
<evidence type="ECO:0000256" key="5">
    <source>
        <dbReference type="ARBA" id="ARBA00022692"/>
    </source>
</evidence>
<dbReference type="PANTHER" id="PTHR21072">
    <property type="entry name" value="GPI TRANSAMIDASE COMPONENT PIG-S"/>
    <property type="match status" value="1"/>
</dbReference>
<evidence type="ECO:0000256" key="1">
    <source>
        <dbReference type="ARBA" id="ARBA00004477"/>
    </source>
</evidence>
<evidence type="ECO:0000313" key="11">
    <source>
        <dbReference type="EMBL" id="OQR80991.1"/>
    </source>
</evidence>